<dbReference type="InterPro" id="IPR003010">
    <property type="entry name" value="C-N_Hydrolase"/>
</dbReference>
<keyword evidence="11" id="KW-0449">Lipoprotein</keyword>
<keyword evidence="5 9" id="KW-0812">Transmembrane</keyword>
<comment type="catalytic activity">
    <reaction evidence="9">
        <text>N-terminal S-1,2-diacyl-sn-glyceryl-L-cysteinyl-[lipoprotein] + a glycerophospholipid = N-acyl-S-1,2-diacyl-sn-glyceryl-L-cysteinyl-[lipoprotein] + a 2-acyl-sn-glycero-3-phospholipid + H(+)</text>
        <dbReference type="Rhea" id="RHEA:48228"/>
        <dbReference type="Rhea" id="RHEA-COMP:14681"/>
        <dbReference type="Rhea" id="RHEA-COMP:14684"/>
        <dbReference type="ChEBI" id="CHEBI:15378"/>
        <dbReference type="ChEBI" id="CHEBI:136912"/>
        <dbReference type="ChEBI" id="CHEBI:140656"/>
        <dbReference type="ChEBI" id="CHEBI:140657"/>
        <dbReference type="ChEBI" id="CHEBI:140660"/>
        <dbReference type="EC" id="2.3.1.269"/>
    </reaction>
</comment>
<comment type="pathway">
    <text evidence="9">Protein modification; lipoprotein biosynthesis (N-acyl transfer).</text>
</comment>
<dbReference type="InterPro" id="IPR004563">
    <property type="entry name" value="Apolipo_AcylTrfase"/>
</dbReference>
<dbReference type="GO" id="GO:0042158">
    <property type="term" value="P:lipoprotein biosynthetic process"/>
    <property type="evidence" value="ECO:0007669"/>
    <property type="project" value="UniProtKB-UniRule"/>
</dbReference>
<dbReference type="GO" id="GO:0016410">
    <property type="term" value="F:N-acyltransferase activity"/>
    <property type="evidence" value="ECO:0007669"/>
    <property type="project" value="UniProtKB-UniRule"/>
</dbReference>
<evidence type="ECO:0000256" key="6">
    <source>
        <dbReference type="ARBA" id="ARBA00022989"/>
    </source>
</evidence>
<name>A0A858STX4_9RHOB</name>
<proteinExistence type="inferred from homology"/>
<dbReference type="InterPro" id="IPR045378">
    <property type="entry name" value="LNT_N"/>
</dbReference>
<dbReference type="GO" id="GO:0005886">
    <property type="term" value="C:plasma membrane"/>
    <property type="evidence" value="ECO:0007669"/>
    <property type="project" value="UniProtKB-SubCell"/>
</dbReference>
<keyword evidence="12" id="KW-1185">Reference proteome</keyword>
<sequence>MPLWQRMAIAALTGAGAALGQAPWDQTLLMLLLLSIGFLMLRRQKTARHAGAVGWAFGTGYFALALHWIVEPFQVDAARHAWMAPFALLFLSTGLALFWGGAFWAARALSPRTWPLILTWTAAEILRAYVFTGFPWASPAQSLIDGPASKALALSGPHGAMLWLMCLAWLLSFPAVFRDRPVMRAAQVTALVCAALLFHLPLSAPPPALTDHTVRLIQPNAAQHLKWQPGNAELFFRRQLELTAEAPSDPDNPPALVIWPETAIPWTLDRAGPALEQIVQTTTAPVVLGALRLDTTGLYNSLVVLQEDGAPGQVYDKHHLVPFGEYIPLSSLADRLGISGLAANGRGFSAGPGPGLLDFGPLGQALPLICYEAVFSRGLFGTPERPDFLLQITNDAWFGQGAGPAQHLAQARMRAIEQGLPLMRSANTGISAMIDPRGRITASLATGIAGGLDARLPAPGAPTLFSRTGNLPVFIVLGAGLAGLILRNLKNRNAAARFRK</sequence>
<evidence type="ECO:0000256" key="3">
    <source>
        <dbReference type="ARBA" id="ARBA00022475"/>
    </source>
</evidence>
<dbReference type="InterPro" id="IPR036526">
    <property type="entry name" value="C-N_Hydrolase_sf"/>
</dbReference>
<dbReference type="Gene3D" id="3.60.110.10">
    <property type="entry name" value="Carbon-nitrogen hydrolase"/>
    <property type="match status" value="1"/>
</dbReference>
<feature type="transmembrane region" description="Helical" evidence="9">
    <location>
        <begin position="158"/>
        <end position="177"/>
    </location>
</feature>
<feature type="transmembrane region" description="Helical" evidence="9">
    <location>
        <begin position="117"/>
        <end position="138"/>
    </location>
</feature>
<dbReference type="PROSITE" id="PS50263">
    <property type="entry name" value="CN_HYDROLASE"/>
    <property type="match status" value="1"/>
</dbReference>
<dbReference type="NCBIfam" id="TIGR00546">
    <property type="entry name" value="lnt"/>
    <property type="match status" value="1"/>
</dbReference>
<dbReference type="KEGG" id="rpon:G3256_13625"/>
<dbReference type="UniPathway" id="UPA00666"/>
<evidence type="ECO:0000256" key="9">
    <source>
        <dbReference type="HAMAP-Rule" id="MF_01148"/>
    </source>
</evidence>
<feature type="transmembrane region" description="Helical" evidence="9">
    <location>
        <begin position="50"/>
        <end position="70"/>
    </location>
</feature>
<dbReference type="Pfam" id="PF00795">
    <property type="entry name" value="CN_hydrolase"/>
    <property type="match status" value="1"/>
</dbReference>
<keyword evidence="6 9" id="KW-1133">Transmembrane helix</keyword>
<reference evidence="11 12" key="1">
    <citation type="submission" date="2020-02" db="EMBL/GenBank/DDBJ databases">
        <title>Genome sequence of Roseobacter ponti.</title>
        <authorList>
            <person name="Hollensteiner J."/>
            <person name="Schneider D."/>
            <person name="Poehlein A."/>
            <person name="Daniel R."/>
        </authorList>
    </citation>
    <scope>NUCLEOTIDE SEQUENCE [LARGE SCALE GENOMIC DNA]</scope>
    <source>
        <strain evidence="11 12">DSM 106830</strain>
    </source>
</reference>
<protein>
    <recommendedName>
        <fullName evidence="9">Apolipoprotein N-acyltransferase</fullName>
        <shortName evidence="9">ALP N-acyltransferase</shortName>
        <ecNumber evidence="9">2.3.1.269</ecNumber>
    </recommendedName>
</protein>
<comment type="similarity">
    <text evidence="2 9">Belongs to the CN hydrolase family. Apolipoprotein N-acyltransferase subfamily.</text>
</comment>
<dbReference type="Proteomes" id="UP000503308">
    <property type="component" value="Chromosome"/>
</dbReference>
<feature type="transmembrane region" description="Helical" evidence="9">
    <location>
        <begin position="82"/>
        <end position="105"/>
    </location>
</feature>
<evidence type="ECO:0000256" key="7">
    <source>
        <dbReference type="ARBA" id="ARBA00023136"/>
    </source>
</evidence>
<evidence type="ECO:0000313" key="12">
    <source>
        <dbReference type="Proteomes" id="UP000503308"/>
    </source>
</evidence>
<evidence type="ECO:0000259" key="10">
    <source>
        <dbReference type="PROSITE" id="PS50263"/>
    </source>
</evidence>
<evidence type="ECO:0000256" key="4">
    <source>
        <dbReference type="ARBA" id="ARBA00022679"/>
    </source>
</evidence>
<feature type="domain" description="CN hydrolase" evidence="10">
    <location>
        <begin position="217"/>
        <end position="458"/>
    </location>
</feature>
<comment type="subcellular location">
    <subcellularLocation>
        <location evidence="1 9">Cell membrane</location>
        <topology evidence="1 9">Multi-pass membrane protein</topology>
    </subcellularLocation>
</comment>
<dbReference type="PANTHER" id="PTHR38686">
    <property type="entry name" value="APOLIPOPROTEIN N-ACYLTRANSFERASE"/>
    <property type="match status" value="1"/>
</dbReference>
<evidence type="ECO:0000256" key="8">
    <source>
        <dbReference type="ARBA" id="ARBA00023315"/>
    </source>
</evidence>
<keyword evidence="7 9" id="KW-0472">Membrane</keyword>
<feature type="transmembrane region" description="Helical" evidence="9">
    <location>
        <begin position="471"/>
        <end position="489"/>
    </location>
</feature>
<dbReference type="SUPFAM" id="SSF56317">
    <property type="entry name" value="Carbon-nitrogen hydrolase"/>
    <property type="match status" value="1"/>
</dbReference>
<evidence type="ECO:0000256" key="1">
    <source>
        <dbReference type="ARBA" id="ARBA00004651"/>
    </source>
</evidence>
<keyword evidence="8 9" id="KW-0012">Acyltransferase</keyword>
<keyword evidence="4 9" id="KW-0808">Transferase</keyword>
<accession>A0A858STX4</accession>
<evidence type="ECO:0000313" key="11">
    <source>
        <dbReference type="EMBL" id="QJF52134.1"/>
    </source>
</evidence>
<keyword evidence="3 9" id="KW-1003">Cell membrane</keyword>
<organism evidence="11 12">
    <name type="scientific">Roseobacter ponti</name>
    <dbReference type="NCBI Taxonomy" id="1891787"/>
    <lineage>
        <taxon>Bacteria</taxon>
        <taxon>Pseudomonadati</taxon>
        <taxon>Pseudomonadota</taxon>
        <taxon>Alphaproteobacteria</taxon>
        <taxon>Rhodobacterales</taxon>
        <taxon>Roseobacteraceae</taxon>
        <taxon>Roseobacter</taxon>
    </lineage>
</organism>
<dbReference type="CDD" id="cd07571">
    <property type="entry name" value="ALP_N-acyl_transferase"/>
    <property type="match status" value="1"/>
</dbReference>
<feature type="transmembrane region" description="Helical" evidence="9">
    <location>
        <begin position="27"/>
        <end position="43"/>
    </location>
</feature>
<dbReference type="AlphaFoldDB" id="A0A858STX4"/>
<dbReference type="Pfam" id="PF20154">
    <property type="entry name" value="LNT_N"/>
    <property type="match status" value="1"/>
</dbReference>
<dbReference type="EC" id="2.3.1.269" evidence="9"/>
<comment type="function">
    <text evidence="9">Catalyzes the phospholipid dependent N-acylation of the N-terminal cysteine of apolipoprotein, the last step in lipoprotein maturation.</text>
</comment>
<dbReference type="PANTHER" id="PTHR38686:SF1">
    <property type="entry name" value="APOLIPOPROTEIN N-ACYLTRANSFERASE"/>
    <property type="match status" value="1"/>
</dbReference>
<feature type="transmembrane region" description="Helical" evidence="9">
    <location>
        <begin position="184"/>
        <end position="202"/>
    </location>
</feature>
<dbReference type="HAMAP" id="MF_01148">
    <property type="entry name" value="Lnt"/>
    <property type="match status" value="1"/>
</dbReference>
<evidence type="ECO:0000256" key="2">
    <source>
        <dbReference type="ARBA" id="ARBA00010065"/>
    </source>
</evidence>
<evidence type="ECO:0000256" key="5">
    <source>
        <dbReference type="ARBA" id="ARBA00022692"/>
    </source>
</evidence>
<dbReference type="EMBL" id="CP048788">
    <property type="protein sequence ID" value="QJF52134.1"/>
    <property type="molecule type" value="Genomic_DNA"/>
</dbReference>
<dbReference type="RefSeq" id="WP_169641353.1">
    <property type="nucleotide sequence ID" value="NZ_CP048788.1"/>
</dbReference>
<gene>
    <name evidence="9 11" type="primary">lnt</name>
    <name evidence="11" type="ORF">G3256_13625</name>
</gene>